<comment type="catalytic activity">
    <reaction evidence="12">
        <text>a medium-chain 2,3-saturated fatty acyl-CoA + oxidized [electron-transfer flavoprotein] + H(+) = a medium-chain (2E)-enoyl-CoA + reduced [electron-transfer flavoprotein]</text>
        <dbReference type="Rhea" id="RHEA:14477"/>
        <dbReference type="Rhea" id="RHEA-COMP:10685"/>
        <dbReference type="Rhea" id="RHEA-COMP:10686"/>
        <dbReference type="ChEBI" id="CHEBI:15378"/>
        <dbReference type="ChEBI" id="CHEBI:57692"/>
        <dbReference type="ChEBI" id="CHEBI:58307"/>
        <dbReference type="ChEBI" id="CHEBI:83723"/>
        <dbReference type="ChEBI" id="CHEBI:83726"/>
        <dbReference type="EC" id="1.3.8.7"/>
    </reaction>
</comment>
<gene>
    <name evidence="18" type="ORF">A1QC_11800</name>
</gene>
<dbReference type="AlphaFoldDB" id="A0A1E5DZR4"/>
<comment type="caution">
    <text evidence="18">The sequence shown here is derived from an EMBL/GenBank/DDBJ whole genome shotgun (WGS) entry which is preliminary data.</text>
</comment>
<comment type="similarity">
    <text evidence="3">Belongs to the acyl-CoA dehydrogenase family.</text>
</comment>
<evidence type="ECO:0000256" key="4">
    <source>
        <dbReference type="ARBA" id="ARBA00012033"/>
    </source>
</evidence>
<dbReference type="RefSeq" id="WP_017026730.1">
    <property type="nucleotide sequence ID" value="NZ_AJYK02000089.1"/>
</dbReference>
<feature type="domain" description="Acyl-CoA oxidase/dehydrogenase middle" evidence="15">
    <location>
        <begin position="178"/>
        <end position="277"/>
    </location>
</feature>
<evidence type="ECO:0000256" key="6">
    <source>
        <dbReference type="ARBA" id="ARBA00020144"/>
    </source>
</evidence>
<dbReference type="InterPro" id="IPR009100">
    <property type="entry name" value="AcylCoA_DH/oxidase_NM_dom_sf"/>
</dbReference>
<dbReference type="InterPro" id="IPR046373">
    <property type="entry name" value="Acyl-CoA_Oxase/DH_mid-dom_sf"/>
</dbReference>
<dbReference type="FunFam" id="1.10.540.10:FF:000004">
    <property type="entry name" value="Acyl-CoA dehydrogenase"/>
    <property type="match status" value="1"/>
</dbReference>
<proteinExistence type="inferred from homology"/>
<feature type="domain" description="Acyl-CoA dehydrogenase C-terminal bacterial-type" evidence="17">
    <location>
        <begin position="455"/>
        <end position="739"/>
    </location>
</feature>
<dbReference type="GO" id="GO:0050660">
    <property type="term" value="F:flavin adenine dinucleotide binding"/>
    <property type="evidence" value="ECO:0007669"/>
    <property type="project" value="InterPro"/>
</dbReference>
<dbReference type="Pfam" id="PF00441">
    <property type="entry name" value="Acyl-CoA_dh_1"/>
    <property type="match status" value="1"/>
</dbReference>
<dbReference type="UniPathway" id="UPA00659"/>
<dbReference type="InterPro" id="IPR013786">
    <property type="entry name" value="AcylCoA_DH/ox_N"/>
</dbReference>
<feature type="domain" description="Acyl-CoA dehydrogenase/oxidase N-terminal" evidence="16">
    <location>
        <begin position="84"/>
        <end position="173"/>
    </location>
</feature>
<dbReference type="EMBL" id="AJYK02000089">
    <property type="protein sequence ID" value="OEF23505.1"/>
    <property type="molecule type" value="Genomic_DNA"/>
</dbReference>
<dbReference type="InterPro" id="IPR037069">
    <property type="entry name" value="AcylCoA_DH/ox_N_sf"/>
</dbReference>
<dbReference type="PANTHER" id="PTHR48083:SF33">
    <property type="entry name" value="ACYL-COENZYME A DEHYDROGENASE"/>
    <property type="match status" value="1"/>
</dbReference>
<accession>A0A1E5DZR4</accession>
<dbReference type="SUPFAM" id="SSF56645">
    <property type="entry name" value="Acyl-CoA dehydrogenase NM domain-like"/>
    <property type="match status" value="1"/>
</dbReference>
<dbReference type="SUPFAM" id="SSF47203">
    <property type="entry name" value="Acyl-CoA dehydrogenase C-terminal domain-like"/>
    <property type="match status" value="1"/>
</dbReference>
<dbReference type="PANTHER" id="PTHR48083">
    <property type="entry name" value="MEDIUM-CHAIN SPECIFIC ACYL-COA DEHYDROGENASE, MITOCHONDRIAL-RELATED"/>
    <property type="match status" value="1"/>
</dbReference>
<name>A0A1E5DZR4_9VIBR</name>
<evidence type="ECO:0000256" key="7">
    <source>
        <dbReference type="ARBA" id="ARBA00022630"/>
    </source>
</evidence>
<keyword evidence="19" id="KW-1185">Reference proteome</keyword>
<evidence type="ECO:0000313" key="18">
    <source>
        <dbReference type="EMBL" id="OEF23505.1"/>
    </source>
</evidence>
<dbReference type="OrthoDB" id="9802447at2"/>
<evidence type="ECO:0000256" key="8">
    <source>
        <dbReference type="ARBA" id="ARBA00022827"/>
    </source>
</evidence>
<evidence type="ECO:0000259" key="14">
    <source>
        <dbReference type="Pfam" id="PF00441"/>
    </source>
</evidence>
<protein>
    <recommendedName>
        <fullName evidence="6">Acyl-coenzyme A dehydrogenase</fullName>
        <ecNumber evidence="4">1.3.8.7</ecNumber>
        <ecNumber evidence="5">1.3.8.8</ecNumber>
    </recommendedName>
</protein>
<dbReference type="eggNOG" id="COG1960">
    <property type="taxonomic scope" value="Bacteria"/>
</dbReference>
<evidence type="ECO:0000256" key="2">
    <source>
        <dbReference type="ARBA" id="ARBA00005005"/>
    </source>
</evidence>
<dbReference type="InterPro" id="IPR036250">
    <property type="entry name" value="AcylCo_DH-like_C"/>
</dbReference>
<evidence type="ECO:0000313" key="19">
    <source>
        <dbReference type="Proteomes" id="UP000094070"/>
    </source>
</evidence>
<dbReference type="STRING" id="1188252.A1QC_11800"/>
<evidence type="ECO:0000256" key="13">
    <source>
        <dbReference type="ARBA" id="ARBA00049247"/>
    </source>
</evidence>
<dbReference type="InterPro" id="IPR015396">
    <property type="entry name" value="FadE_C"/>
</dbReference>
<keyword evidence="10" id="KW-0560">Oxidoreductase</keyword>
<dbReference type="Pfam" id="PF02770">
    <property type="entry name" value="Acyl-CoA_dh_M"/>
    <property type="match status" value="1"/>
</dbReference>
<comment type="pathway">
    <text evidence="2">Lipid metabolism; fatty acid beta-oxidation.</text>
</comment>
<dbReference type="InterPro" id="IPR050741">
    <property type="entry name" value="Acyl-CoA_dehydrogenase"/>
</dbReference>
<dbReference type="Gene3D" id="2.40.110.10">
    <property type="entry name" value="Butyryl-CoA Dehydrogenase, subunit A, domain 2"/>
    <property type="match status" value="1"/>
</dbReference>
<dbReference type="InterPro" id="IPR009075">
    <property type="entry name" value="AcylCo_DH/oxidase_C"/>
</dbReference>
<comment type="cofactor">
    <cofactor evidence="1">
        <name>FAD</name>
        <dbReference type="ChEBI" id="CHEBI:57692"/>
    </cofactor>
</comment>
<evidence type="ECO:0000256" key="5">
    <source>
        <dbReference type="ARBA" id="ARBA00012040"/>
    </source>
</evidence>
<dbReference type="EC" id="1.3.8.8" evidence="5"/>
<dbReference type="GO" id="GO:0004466">
    <property type="term" value="F:long-chain fatty acyl-CoA dehydrogenase activity"/>
    <property type="evidence" value="ECO:0007669"/>
    <property type="project" value="UniProtKB-EC"/>
</dbReference>
<sequence>MSSLRQKWISDPAFKWFKQVLPPLSSTEREAMEAGSVWWDGQLFSGSPDWQTLHQYPKPELTADEQSFLDNQVETLLNMLDDYKVVQEDRDLPPEVWEYIRREKFFALIIGKEFGGLNFSAHANSTIVTKIATRSLSAAVTIMVPNSLGPGELLSHYGTQEQKDYWLPRLADGTDIPCFALTGPEAGSDAGGIPDKGVVCKGMHNGEEVLGIRLSWNKRYITLAPVATVLGLAFKLDDPDHLLGDKENLGITCALIPADHEGVEIGERHDPLGLAFMNGPTRGEDIFIPMDWLIGGADYAGKGWRMLVECLSAGRGISLPALGTAVGHLTSRTTGAYSYVRKQFGMSIGKFEGVADAMARIGGMTYMLEAARTLTTTSLDLGEKPGIVTAIAKYHMTEMARTILNDSMDIHSGRAIQTGPMNYLAHHYYGIPVAITVEGANILTRNLMIFGQGATRCHPFVLPEMEAAANPDEKAGAKAFDGLLFKHMSYAIKNSLGAFTMALTGSRFAKSHTSGPTKQYYRDMTRLSKALAVTTDFAMLTLGGELKRKEMLSARLGDALSYLYLGSAVLKRYEDEGRQQADLDYVHYAMNHCLSEAANALSEAYRNLPSRIAANMLKLLVFPFGNRFKAPSDKQKTKVAESLMTPGEHRDRLTHLCHIGEKEDDNVGLIERAFIAMYGIRHLERKIIKAIKDGKIVKSATLQERLDSALEQNILTQDEVEQVLAADKIRYRSIQVDHFSHDLSEIRTHGQKTKTGKATKKLDSAA</sequence>
<dbReference type="EC" id="1.3.8.7" evidence="4"/>
<keyword evidence="9" id="KW-0276">Fatty acid metabolism</keyword>
<comment type="catalytic activity">
    <reaction evidence="13">
        <text>a long-chain 2,3-saturated fatty acyl-CoA + oxidized [electron-transfer flavoprotein] + H(+) = a long-chain (2E)-enoyl-CoA + reduced [electron-transfer flavoprotein]</text>
        <dbReference type="Rhea" id="RHEA:17721"/>
        <dbReference type="Rhea" id="RHEA-COMP:10685"/>
        <dbReference type="Rhea" id="RHEA-COMP:10686"/>
        <dbReference type="ChEBI" id="CHEBI:15378"/>
        <dbReference type="ChEBI" id="CHEBI:57692"/>
        <dbReference type="ChEBI" id="CHEBI:58307"/>
        <dbReference type="ChEBI" id="CHEBI:83721"/>
        <dbReference type="ChEBI" id="CHEBI:83727"/>
        <dbReference type="EC" id="1.3.8.8"/>
    </reaction>
</comment>
<dbReference type="GO" id="GO:0070991">
    <property type="term" value="F:medium-chain fatty acyl-CoA dehydrogenase activity"/>
    <property type="evidence" value="ECO:0007669"/>
    <property type="project" value="UniProtKB-EC"/>
</dbReference>
<evidence type="ECO:0000256" key="12">
    <source>
        <dbReference type="ARBA" id="ARBA00047882"/>
    </source>
</evidence>
<dbReference type="InterPro" id="IPR006091">
    <property type="entry name" value="Acyl-CoA_Oxase/DH_mid-dom"/>
</dbReference>
<dbReference type="Pfam" id="PF02771">
    <property type="entry name" value="Acyl-CoA_dh_N"/>
    <property type="match status" value="1"/>
</dbReference>
<dbReference type="FunFam" id="1.20.140.10:FF:000009">
    <property type="entry name" value="Acyl-CoA dehydrogenase"/>
    <property type="match status" value="1"/>
</dbReference>
<dbReference type="GO" id="GO:0033539">
    <property type="term" value="P:fatty acid beta-oxidation using acyl-CoA dehydrogenase"/>
    <property type="evidence" value="ECO:0007669"/>
    <property type="project" value="InterPro"/>
</dbReference>
<evidence type="ECO:0000256" key="1">
    <source>
        <dbReference type="ARBA" id="ARBA00001974"/>
    </source>
</evidence>
<dbReference type="GO" id="GO:0005737">
    <property type="term" value="C:cytoplasm"/>
    <property type="evidence" value="ECO:0007669"/>
    <property type="project" value="TreeGrafter"/>
</dbReference>
<feature type="domain" description="Acyl-CoA dehydrogenase/oxidase C-terminal" evidence="14">
    <location>
        <begin position="301"/>
        <end position="447"/>
    </location>
</feature>
<dbReference type="NCBIfam" id="NF007000">
    <property type="entry name" value="PRK09463.1"/>
    <property type="match status" value="1"/>
</dbReference>
<dbReference type="Gene3D" id="1.10.540.10">
    <property type="entry name" value="Acyl-CoA dehydrogenase/oxidase, N-terminal domain"/>
    <property type="match status" value="1"/>
</dbReference>
<dbReference type="FunFam" id="2.40.110.10:FF:000010">
    <property type="entry name" value="Acyl-CoA dehydrogenase"/>
    <property type="match status" value="1"/>
</dbReference>
<keyword evidence="11" id="KW-0443">Lipid metabolism</keyword>
<dbReference type="Pfam" id="PF09317">
    <property type="entry name" value="ACDH_C"/>
    <property type="match status" value="1"/>
</dbReference>
<evidence type="ECO:0000259" key="15">
    <source>
        <dbReference type="Pfam" id="PF02770"/>
    </source>
</evidence>
<organism evidence="18 19">
    <name type="scientific">Vibrio rumoiensis 1S-45</name>
    <dbReference type="NCBI Taxonomy" id="1188252"/>
    <lineage>
        <taxon>Bacteria</taxon>
        <taxon>Pseudomonadati</taxon>
        <taxon>Pseudomonadota</taxon>
        <taxon>Gammaproteobacteria</taxon>
        <taxon>Vibrionales</taxon>
        <taxon>Vibrionaceae</taxon>
        <taxon>Vibrio</taxon>
    </lineage>
</organism>
<evidence type="ECO:0000259" key="16">
    <source>
        <dbReference type="Pfam" id="PF02771"/>
    </source>
</evidence>
<evidence type="ECO:0000256" key="3">
    <source>
        <dbReference type="ARBA" id="ARBA00009347"/>
    </source>
</evidence>
<dbReference type="NCBIfam" id="NF009586">
    <property type="entry name" value="PRK13026.1"/>
    <property type="match status" value="1"/>
</dbReference>
<evidence type="ECO:0000256" key="9">
    <source>
        <dbReference type="ARBA" id="ARBA00022832"/>
    </source>
</evidence>
<keyword evidence="7" id="KW-0285">Flavoprotein</keyword>
<evidence type="ECO:0000256" key="11">
    <source>
        <dbReference type="ARBA" id="ARBA00023098"/>
    </source>
</evidence>
<reference evidence="18 19" key="1">
    <citation type="journal article" date="2012" name="Science">
        <title>Ecological populations of bacteria act as socially cohesive units of antibiotic production and resistance.</title>
        <authorList>
            <person name="Cordero O.X."/>
            <person name="Wildschutte H."/>
            <person name="Kirkup B."/>
            <person name="Proehl S."/>
            <person name="Ngo L."/>
            <person name="Hussain F."/>
            <person name="Le Roux F."/>
            <person name="Mincer T."/>
            <person name="Polz M.F."/>
        </authorList>
    </citation>
    <scope>NUCLEOTIDE SEQUENCE [LARGE SCALE GENOMIC DNA]</scope>
    <source>
        <strain evidence="18 19">1S-45</strain>
    </source>
</reference>
<evidence type="ECO:0000256" key="10">
    <source>
        <dbReference type="ARBA" id="ARBA00023002"/>
    </source>
</evidence>
<keyword evidence="8" id="KW-0274">FAD</keyword>
<dbReference type="Gene3D" id="1.20.140.10">
    <property type="entry name" value="Butyryl-CoA Dehydrogenase, subunit A, domain 3"/>
    <property type="match status" value="1"/>
</dbReference>
<evidence type="ECO:0000259" key="17">
    <source>
        <dbReference type="Pfam" id="PF09317"/>
    </source>
</evidence>
<dbReference type="Proteomes" id="UP000094070">
    <property type="component" value="Unassembled WGS sequence"/>
</dbReference>